<reference evidence="2" key="1">
    <citation type="submission" date="2022-11" db="UniProtKB">
        <authorList>
            <consortium name="WormBaseParasite"/>
        </authorList>
    </citation>
    <scope>IDENTIFICATION</scope>
</reference>
<name>A0A915PAI2_9BILA</name>
<keyword evidence="1" id="KW-1185">Reference proteome</keyword>
<dbReference type="Proteomes" id="UP000887560">
    <property type="component" value="Unplaced"/>
</dbReference>
<evidence type="ECO:0000313" key="2">
    <source>
        <dbReference type="WBParaSite" id="scf7180000423594.g11368"/>
    </source>
</evidence>
<organism evidence="1 2">
    <name type="scientific">Meloidogyne floridensis</name>
    <dbReference type="NCBI Taxonomy" id="298350"/>
    <lineage>
        <taxon>Eukaryota</taxon>
        <taxon>Metazoa</taxon>
        <taxon>Ecdysozoa</taxon>
        <taxon>Nematoda</taxon>
        <taxon>Chromadorea</taxon>
        <taxon>Rhabditida</taxon>
        <taxon>Tylenchina</taxon>
        <taxon>Tylenchomorpha</taxon>
        <taxon>Tylenchoidea</taxon>
        <taxon>Meloidogynidae</taxon>
        <taxon>Meloidogyninae</taxon>
        <taxon>Meloidogyne</taxon>
    </lineage>
</organism>
<dbReference type="WBParaSite" id="scf7180000423594.g11368">
    <property type="protein sequence ID" value="scf7180000423594.g11368"/>
    <property type="gene ID" value="scf7180000423594.g11368"/>
</dbReference>
<evidence type="ECO:0000313" key="1">
    <source>
        <dbReference type="Proteomes" id="UP000887560"/>
    </source>
</evidence>
<proteinExistence type="predicted"/>
<accession>A0A915PAI2</accession>
<dbReference type="AlphaFoldDB" id="A0A915PAI2"/>
<protein>
    <submittedName>
        <fullName evidence="2">Uncharacterized protein</fullName>
    </submittedName>
</protein>
<sequence length="353" mass="42170">MAGDTELSSEVIDLIERFHLQAINNLIPSKFESLENKNEERSELASKLFSLCLKDSFESKNKIQKMKIKLREILGRLMFPWLEMQKPIVFRIGNLWNLEKDNLTELSSFWDKNIRTISPDRNKVDLLQKYWLERFEERKNKFIYEDSCGNGKGKLSITYLLTTKPPNKNYLLEQHTNNLNMLLFKFPEFRQLINQRGSKSQIIQLLEFNFDDIRSILLSTNDPISLRRLFNQETLDVDKDQLLEWLYEDYIQAIDSENNVERNCAIASSAIILNILWLDKYFTEDHRDDWKQIYRPIILLYVDKLKENKKELIKNYLPTYLNMLITLNYFIEIIYVTRRKGKQIEVDTPKEDD</sequence>